<evidence type="ECO:0000313" key="2">
    <source>
        <dbReference type="EMBL" id="NFF89199.1"/>
    </source>
</evidence>
<reference evidence="5 6" key="2">
    <citation type="submission" date="2019-04" db="EMBL/GenBank/DDBJ databases">
        <title>Genome sequencing of Clostridium botulinum Groups I-IV and Clostridium butyricum.</title>
        <authorList>
            <person name="Brunt J."/>
            <person name="Van Vliet A.H.M."/>
            <person name="Stringer S.C."/>
            <person name="Carter A.T."/>
            <person name="Peck M.W."/>
        </authorList>
    </citation>
    <scope>NUCLEOTIDE SEQUENCE [LARGE SCALE GENOMIC DNA]</scope>
    <source>
        <strain evidence="2 6">1605</strain>
        <strain evidence="3 5">CB-K-33E</strain>
    </source>
</reference>
<accession>A0A0M1LKJ7</accession>
<dbReference type="AlphaFoldDB" id="A0A0M1LKJ7"/>
<dbReference type="OrthoDB" id="2112057at2"/>
<proteinExistence type="predicted"/>
<dbReference type="Proteomes" id="UP000473681">
    <property type="component" value="Unassembled WGS sequence"/>
</dbReference>
<dbReference type="RefSeq" id="WP_012449467.1">
    <property type="nucleotide sequence ID" value="NZ_CP010520.1"/>
</dbReference>
<evidence type="ECO:0000313" key="4">
    <source>
        <dbReference type="Proteomes" id="UP000472355"/>
    </source>
</evidence>
<dbReference type="EMBL" id="SWOV01000055">
    <property type="protein sequence ID" value="NFF89199.1"/>
    <property type="molecule type" value="Genomic_DNA"/>
</dbReference>
<evidence type="ECO:0000313" key="5">
    <source>
        <dbReference type="Proteomes" id="UP000473681"/>
    </source>
</evidence>
<evidence type="ECO:0000313" key="6">
    <source>
        <dbReference type="Proteomes" id="UP000476820"/>
    </source>
</evidence>
<name>A0A0M1LKJ7_CLOBO</name>
<reference evidence="1 4" key="1">
    <citation type="submission" date="2019-02" db="EMBL/GenBank/DDBJ databases">
        <title>Genome sequencing of Clostridium botulinum clinical isolates.</title>
        <authorList>
            <person name="Brunt J."/>
            <person name="Van Vliet A.H.M."/>
            <person name="Stringer S.C."/>
            <person name="Grant K.A."/>
            <person name="Carter A.C."/>
            <person name="Peck M.W."/>
        </authorList>
    </citation>
    <scope>NUCLEOTIDE SEQUENCE [LARGE SCALE GENOMIC DNA]</scope>
    <source>
        <strain evidence="1 4">H113700579</strain>
    </source>
</reference>
<evidence type="ECO:0008006" key="7">
    <source>
        <dbReference type="Google" id="ProtNLM"/>
    </source>
</evidence>
<comment type="caution">
    <text evidence="1">The sequence shown here is derived from an EMBL/GenBank/DDBJ whole genome shotgun (WGS) entry which is preliminary data.</text>
</comment>
<evidence type="ECO:0000313" key="3">
    <source>
        <dbReference type="EMBL" id="NFN36339.1"/>
    </source>
</evidence>
<dbReference type="Proteomes" id="UP000476820">
    <property type="component" value="Unassembled WGS sequence"/>
</dbReference>
<dbReference type="EMBL" id="SWVK01000022">
    <property type="protein sequence ID" value="NFN36339.1"/>
    <property type="molecule type" value="Genomic_DNA"/>
</dbReference>
<evidence type="ECO:0000313" key="1">
    <source>
        <dbReference type="EMBL" id="NFA41743.1"/>
    </source>
</evidence>
<dbReference type="Proteomes" id="UP000472355">
    <property type="component" value="Unassembled WGS sequence"/>
</dbReference>
<protein>
    <recommendedName>
        <fullName evidence="7">2'-5' RNA ligase</fullName>
    </recommendedName>
</protein>
<dbReference type="EMBL" id="SGKU01000007">
    <property type="protein sequence ID" value="NFA41743.1"/>
    <property type="molecule type" value="Genomic_DNA"/>
</dbReference>
<organism evidence="1 4">
    <name type="scientific">Clostridium botulinum</name>
    <dbReference type="NCBI Taxonomy" id="1491"/>
    <lineage>
        <taxon>Bacteria</taxon>
        <taxon>Bacillati</taxon>
        <taxon>Bacillota</taxon>
        <taxon>Clostridia</taxon>
        <taxon>Eubacteriales</taxon>
        <taxon>Clostridiaceae</taxon>
        <taxon>Clostridium</taxon>
    </lineage>
</organism>
<sequence length="179" mass="21159">MKYYIVAVFDDETYQLISPIQKNMSKKFRGNRNSPVPFIPLCIIDNPNFDKLYPIINKIISPYKVFRIDALDSVYVYDNTRSVNLRIDNRGYIKRISRALSDMLILSGFNIKTFDETFVSLSNLGYISKDYKKQDIKLNFPYLYKNNPYIKLKIKKIEVWKIPTSKKDLPLKSFVLKEF</sequence>
<gene>
    <name evidence="1" type="ORF">EXM65_03860</name>
    <name evidence="2" type="ORF">FC774_15190</name>
    <name evidence="3" type="ORF">FDB51_14685</name>
</gene>